<dbReference type="eggNOG" id="ENOG5031A57">
    <property type="taxonomic scope" value="Bacteria"/>
</dbReference>
<dbReference type="GeneID" id="72437254"/>
<keyword evidence="2" id="KW-1185">Reference proteome</keyword>
<proteinExistence type="predicted"/>
<reference evidence="1 2" key="1">
    <citation type="journal article" date="2014" name="Genome Announc.">
        <title>Draft Genome Sequences of Two Isolates of the Roseobacter Group, Sulfitobacter sp. Strains 3SOLIMAR09 and 1FIGIMAR09, from Harbors of Mallorca Island (Mediterranean Sea).</title>
        <authorList>
            <person name="Mas-Llado M."/>
            <person name="Pina-Villalonga J.M."/>
            <person name="Brunet-Galmes I."/>
            <person name="Nogales B."/>
            <person name="Bosch R."/>
        </authorList>
    </citation>
    <scope>NUCLEOTIDE SEQUENCE [LARGE SCALE GENOMIC DNA]</scope>
    <source>
        <strain evidence="1 2">1FIGIMAR09</strain>
    </source>
</reference>
<name>A0A061SV85_9RHOB</name>
<organism evidence="1 2">
    <name type="scientific">Sulfitobacter mediterraneus</name>
    <dbReference type="NCBI Taxonomy" id="83219"/>
    <lineage>
        <taxon>Bacteria</taxon>
        <taxon>Pseudomonadati</taxon>
        <taxon>Pseudomonadota</taxon>
        <taxon>Alphaproteobacteria</taxon>
        <taxon>Rhodobacterales</taxon>
        <taxon>Roseobacteraceae</taxon>
        <taxon>Sulfitobacter</taxon>
    </lineage>
</organism>
<protein>
    <recommendedName>
        <fullName evidence="3">Lipoprotein</fullName>
    </recommendedName>
</protein>
<dbReference type="PROSITE" id="PS51257">
    <property type="entry name" value="PROKAR_LIPOPROTEIN"/>
    <property type="match status" value="1"/>
</dbReference>
<dbReference type="AlphaFoldDB" id="A0A061SV85"/>
<sequence length="60" mass="6222">MKRYLILAVLGLSACETPAEISAREQLDAACLAGNLQACAAVQERVAAENLALATSSLAF</sequence>
<gene>
    <name evidence="1" type="ORF">PM02_09315</name>
</gene>
<evidence type="ECO:0000313" key="1">
    <source>
        <dbReference type="EMBL" id="KAJ03295.1"/>
    </source>
</evidence>
<accession>A0A061SV85</accession>
<dbReference type="Proteomes" id="UP000027337">
    <property type="component" value="Unassembled WGS sequence"/>
</dbReference>
<evidence type="ECO:0008006" key="3">
    <source>
        <dbReference type="Google" id="ProtNLM"/>
    </source>
</evidence>
<comment type="caution">
    <text evidence="1">The sequence shown here is derived from an EMBL/GenBank/DDBJ whole genome shotgun (WGS) entry which is preliminary data.</text>
</comment>
<evidence type="ECO:0000313" key="2">
    <source>
        <dbReference type="Proteomes" id="UP000027337"/>
    </source>
</evidence>
<dbReference type="EMBL" id="JEMU01000007">
    <property type="protein sequence ID" value="KAJ03295.1"/>
    <property type="molecule type" value="Genomic_DNA"/>
</dbReference>
<dbReference type="RefSeq" id="WP_037907635.1">
    <property type="nucleotide sequence ID" value="NZ_CP068998.1"/>
</dbReference>